<evidence type="ECO:0000256" key="7">
    <source>
        <dbReference type="RuleBase" id="RU003876"/>
    </source>
</evidence>
<keyword evidence="5" id="KW-0143">Chaperone</keyword>
<name>A0A150G6A1_GONPE</name>
<dbReference type="AlphaFoldDB" id="A0A150G6A1"/>
<evidence type="ECO:0000256" key="3">
    <source>
        <dbReference type="ARBA" id="ARBA00009947"/>
    </source>
</evidence>
<dbReference type="GO" id="GO:0042393">
    <property type="term" value="F:histone binding"/>
    <property type="evidence" value="ECO:0007669"/>
    <property type="project" value="UniProtKB-ARBA"/>
</dbReference>
<gene>
    <name evidence="10" type="ORF">GPECTOR_55g322</name>
</gene>
<evidence type="ECO:0000256" key="6">
    <source>
        <dbReference type="ARBA" id="ARBA00023242"/>
    </source>
</evidence>
<feature type="compositionally biased region" description="Acidic residues" evidence="9">
    <location>
        <begin position="279"/>
        <end position="315"/>
    </location>
</feature>
<dbReference type="Pfam" id="PF00956">
    <property type="entry name" value="NAP"/>
    <property type="match status" value="1"/>
</dbReference>
<dbReference type="GO" id="GO:0000724">
    <property type="term" value="P:double-strand break repair via homologous recombination"/>
    <property type="evidence" value="ECO:0007669"/>
    <property type="project" value="UniProtKB-ARBA"/>
</dbReference>
<dbReference type="GO" id="GO:0005634">
    <property type="term" value="C:nucleus"/>
    <property type="evidence" value="ECO:0007669"/>
    <property type="project" value="UniProtKB-SubCell"/>
</dbReference>
<proteinExistence type="inferred from homology"/>
<protein>
    <recommendedName>
        <fullName evidence="12">Nucleosome assembly protein</fullName>
    </recommendedName>
</protein>
<dbReference type="SUPFAM" id="SSF143113">
    <property type="entry name" value="NAP-like"/>
    <property type="match status" value="1"/>
</dbReference>
<evidence type="ECO:0000313" key="10">
    <source>
        <dbReference type="EMBL" id="KXZ45416.1"/>
    </source>
</evidence>
<evidence type="ECO:0000256" key="2">
    <source>
        <dbReference type="ARBA" id="ARBA00004496"/>
    </source>
</evidence>
<keyword evidence="8" id="KW-0175">Coiled coil</keyword>
<comment type="similarity">
    <text evidence="3 7">Belongs to the nucleosome assembly protein (NAP) family.</text>
</comment>
<reference evidence="11" key="1">
    <citation type="journal article" date="2016" name="Nat. Commun.">
        <title>The Gonium pectorale genome demonstrates co-option of cell cycle regulation during the evolution of multicellularity.</title>
        <authorList>
            <person name="Hanschen E.R."/>
            <person name="Marriage T.N."/>
            <person name="Ferris P.J."/>
            <person name="Hamaji T."/>
            <person name="Toyoda A."/>
            <person name="Fujiyama A."/>
            <person name="Neme R."/>
            <person name="Noguchi H."/>
            <person name="Minakuchi Y."/>
            <person name="Suzuki M."/>
            <person name="Kawai-Toyooka H."/>
            <person name="Smith D.R."/>
            <person name="Sparks H."/>
            <person name="Anderson J."/>
            <person name="Bakaric R."/>
            <person name="Luria V."/>
            <person name="Karger A."/>
            <person name="Kirschner M.W."/>
            <person name="Durand P.M."/>
            <person name="Michod R.E."/>
            <person name="Nozaki H."/>
            <person name="Olson B.J."/>
        </authorList>
    </citation>
    <scope>NUCLEOTIDE SEQUENCE [LARGE SCALE GENOMIC DNA]</scope>
    <source>
        <strain evidence="11">NIES-2863</strain>
    </source>
</reference>
<dbReference type="GO" id="GO:0005737">
    <property type="term" value="C:cytoplasm"/>
    <property type="evidence" value="ECO:0007669"/>
    <property type="project" value="UniProtKB-SubCell"/>
</dbReference>
<evidence type="ECO:0000313" key="11">
    <source>
        <dbReference type="Proteomes" id="UP000075714"/>
    </source>
</evidence>
<dbReference type="FunFam" id="3.30.1120.90:FF:000005">
    <property type="entry name" value="Nucleosome assembly protein11"/>
    <property type="match status" value="1"/>
</dbReference>
<feature type="coiled-coil region" evidence="8">
    <location>
        <begin position="34"/>
        <end position="68"/>
    </location>
</feature>
<feature type="compositionally biased region" description="Low complexity" evidence="9">
    <location>
        <begin position="323"/>
        <end position="334"/>
    </location>
</feature>
<keyword evidence="6" id="KW-0539">Nucleus</keyword>
<evidence type="ECO:0000256" key="1">
    <source>
        <dbReference type="ARBA" id="ARBA00004123"/>
    </source>
</evidence>
<evidence type="ECO:0000256" key="9">
    <source>
        <dbReference type="SAM" id="MobiDB-lite"/>
    </source>
</evidence>
<evidence type="ECO:0000256" key="4">
    <source>
        <dbReference type="ARBA" id="ARBA00022490"/>
    </source>
</evidence>
<dbReference type="Gene3D" id="3.30.1120.90">
    <property type="entry name" value="Nucleosome assembly protein"/>
    <property type="match status" value="1"/>
</dbReference>
<feature type="region of interest" description="Disordered" evidence="9">
    <location>
        <begin position="274"/>
        <end position="334"/>
    </location>
</feature>
<evidence type="ECO:0000256" key="8">
    <source>
        <dbReference type="SAM" id="Coils"/>
    </source>
</evidence>
<comment type="caution">
    <text evidence="10">The sequence shown here is derived from an EMBL/GenBank/DDBJ whole genome shotgun (WGS) entry which is preliminary data.</text>
</comment>
<dbReference type="FunFam" id="1.20.5.1500:FF:000001">
    <property type="entry name" value="Nucleosome assembly protein 1-like 1"/>
    <property type="match status" value="1"/>
</dbReference>
<dbReference type="Gene3D" id="1.20.5.1500">
    <property type="match status" value="1"/>
</dbReference>
<dbReference type="STRING" id="33097.A0A150G6A1"/>
<evidence type="ECO:0000256" key="5">
    <source>
        <dbReference type="ARBA" id="ARBA00023186"/>
    </source>
</evidence>
<keyword evidence="4" id="KW-0963">Cytoplasm</keyword>
<keyword evidence="11" id="KW-1185">Reference proteome</keyword>
<evidence type="ECO:0008006" key="12">
    <source>
        <dbReference type="Google" id="ProtNLM"/>
    </source>
</evidence>
<accession>A0A150G6A1</accession>
<dbReference type="InterPro" id="IPR002164">
    <property type="entry name" value="NAP_family"/>
</dbReference>
<comment type="subcellular location">
    <subcellularLocation>
        <location evidence="2">Cytoplasm</location>
    </subcellularLocation>
    <subcellularLocation>
        <location evidence="1">Nucleus</location>
    </subcellularLocation>
</comment>
<dbReference type="PANTHER" id="PTHR11875">
    <property type="entry name" value="TESTIS-SPECIFIC Y-ENCODED PROTEIN"/>
    <property type="match status" value="1"/>
</dbReference>
<sequence length="334" mass="37670">MAQDSDTQLIQAKLAKLGLDQTPEEFVASLAPPVKRRVEALQELQSKHDELEAQFRKERAELEAKYEKLYAPLYVERSEIVQGKKEVAPKEGEEAGDDSIKGIPEFWLAVLLKCEVTMDMIKDKDMDVLKYLRDVQAEALVEDGVSHGFKLRFFFDSNPYFTNEILEKTYHMLPEDEGVLERAEGTKIEWNPGKDVTVKVMKKKPKKGGKGSDKPQVKTERVDSFFNFFDPPQVPDGEEEIDEDTMEELQAIIEADYEVGATIREKLIPEAVSWFTGEAAEEEDGLFLPGDDDDEDDIDGDDDDEGEDEDEEGEEGGQGQAPGQGQQPPECKQQ</sequence>
<dbReference type="Proteomes" id="UP000075714">
    <property type="component" value="Unassembled WGS sequence"/>
</dbReference>
<dbReference type="OrthoDB" id="27325at2759"/>
<dbReference type="GO" id="GO:0006334">
    <property type="term" value="P:nucleosome assembly"/>
    <property type="evidence" value="ECO:0007669"/>
    <property type="project" value="InterPro"/>
</dbReference>
<dbReference type="InterPro" id="IPR037231">
    <property type="entry name" value="NAP-like_sf"/>
</dbReference>
<organism evidence="10 11">
    <name type="scientific">Gonium pectorale</name>
    <name type="common">Green alga</name>
    <dbReference type="NCBI Taxonomy" id="33097"/>
    <lineage>
        <taxon>Eukaryota</taxon>
        <taxon>Viridiplantae</taxon>
        <taxon>Chlorophyta</taxon>
        <taxon>core chlorophytes</taxon>
        <taxon>Chlorophyceae</taxon>
        <taxon>CS clade</taxon>
        <taxon>Chlamydomonadales</taxon>
        <taxon>Volvocaceae</taxon>
        <taxon>Gonium</taxon>
    </lineage>
</organism>
<dbReference type="EMBL" id="LSYV01000056">
    <property type="protein sequence ID" value="KXZ45416.1"/>
    <property type="molecule type" value="Genomic_DNA"/>
</dbReference>